<evidence type="ECO:0000256" key="5">
    <source>
        <dbReference type="SAM" id="Phobius"/>
    </source>
</evidence>
<evidence type="ECO:0000256" key="2">
    <source>
        <dbReference type="ARBA" id="ARBA00022692"/>
    </source>
</evidence>
<proteinExistence type="predicted"/>
<dbReference type="AlphaFoldDB" id="A0A6J7K3V6"/>
<sequence>MNIKWSLKDALARLFDSIVPILQIVFAAGVGYWFSHWVLGHQTPLLSVTVTITALGFTRDARPRRVLETALGMITGIALSESMLLAFGPGIWQMVITLLLCLSLARFISGSASFALTVGIQAILVQLLQVQTGGVYMRSIDGIVGGAVALLVTALIPRDPRGIARKDAGKLFEVFIDSIEALKTATRDVNLEVADETLRQVRRTQPLIDNWRMSLDSAISISRVSPFLIKYRDELRGQVRLMRGMDLATRNLRVVARRIDFLLRDGQKRPHLADLFEQLLAGAGLLKKGLSEPEALSDAQEVFLEVIHQLDPKKFGLADQIREASVLLLLRPMLVDLLCASGMSEEDAREELPEI</sequence>
<accession>A0A6J7K3V6</accession>
<protein>
    <submittedName>
        <fullName evidence="7">Unannotated protein</fullName>
    </submittedName>
</protein>
<keyword evidence="3 5" id="KW-1133">Transmembrane helix</keyword>
<evidence type="ECO:0000256" key="1">
    <source>
        <dbReference type="ARBA" id="ARBA00004141"/>
    </source>
</evidence>
<evidence type="ECO:0000256" key="3">
    <source>
        <dbReference type="ARBA" id="ARBA00022989"/>
    </source>
</evidence>
<feature type="domain" description="Integral membrane bound transporter" evidence="6">
    <location>
        <begin position="33"/>
        <end position="152"/>
    </location>
</feature>
<feature type="transmembrane region" description="Helical" evidence="5">
    <location>
        <begin position="104"/>
        <end position="128"/>
    </location>
</feature>
<feature type="transmembrane region" description="Helical" evidence="5">
    <location>
        <begin position="12"/>
        <end position="33"/>
    </location>
</feature>
<gene>
    <name evidence="7" type="ORF">UFOPK3837_00302</name>
</gene>
<dbReference type="GO" id="GO:0016020">
    <property type="term" value="C:membrane"/>
    <property type="evidence" value="ECO:0007669"/>
    <property type="project" value="UniProtKB-SubCell"/>
</dbReference>
<evidence type="ECO:0000256" key="4">
    <source>
        <dbReference type="ARBA" id="ARBA00023136"/>
    </source>
</evidence>
<dbReference type="InterPro" id="IPR049453">
    <property type="entry name" value="Memb_transporter_dom"/>
</dbReference>
<feature type="transmembrane region" description="Helical" evidence="5">
    <location>
        <begin position="70"/>
        <end position="92"/>
    </location>
</feature>
<dbReference type="Pfam" id="PF13515">
    <property type="entry name" value="FUSC_2"/>
    <property type="match status" value="1"/>
</dbReference>
<feature type="transmembrane region" description="Helical" evidence="5">
    <location>
        <begin position="39"/>
        <end position="58"/>
    </location>
</feature>
<feature type="transmembrane region" description="Helical" evidence="5">
    <location>
        <begin position="135"/>
        <end position="156"/>
    </location>
</feature>
<dbReference type="EMBL" id="CAFBNO010000006">
    <property type="protein sequence ID" value="CAB4949024.1"/>
    <property type="molecule type" value="Genomic_DNA"/>
</dbReference>
<organism evidence="7">
    <name type="scientific">freshwater metagenome</name>
    <dbReference type="NCBI Taxonomy" id="449393"/>
    <lineage>
        <taxon>unclassified sequences</taxon>
        <taxon>metagenomes</taxon>
        <taxon>ecological metagenomes</taxon>
    </lineage>
</organism>
<reference evidence="7" key="1">
    <citation type="submission" date="2020-05" db="EMBL/GenBank/DDBJ databases">
        <authorList>
            <person name="Chiriac C."/>
            <person name="Salcher M."/>
            <person name="Ghai R."/>
            <person name="Kavagutti S V."/>
        </authorList>
    </citation>
    <scope>NUCLEOTIDE SEQUENCE</scope>
</reference>
<keyword evidence="2 5" id="KW-0812">Transmembrane</keyword>
<evidence type="ECO:0000313" key="7">
    <source>
        <dbReference type="EMBL" id="CAB4949024.1"/>
    </source>
</evidence>
<name>A0A6J7K3V6_9ZZZZ</name>
<evidence type="ECO:0000259" key="6">
    <source>
        <dbReference type="Pfam" id="PF13515"/>
    </source>
</evidence>
<comment type="subcellular location">
    <subcellularLocation>
        <location evidence="1">Membrane</location>
        <topology evidence="1">Multi-pass membrane protein</topology>
    </subcellularLocation>
</comment>
<keyword evidence="4 5" id="KW-0472">Membrane</keyword>